<evidence type="ECO:0000313" key="10">
    <source>
        <dbReference type="Proteomes" id="UP000033869"/>
    </source>
</evidence>
<dbReference type="Pfam" id="PF13023">
    <property type="entry name" value="HD_3"/>
    <property type="match status" value="1"/>
</dbReference>
<dbReference type="AlphaFoldDB" id="A0A0G0Z8B2"/>
<protein>
    <recommendedName>
        <fullName evidence="5">5'-deoxynucleotidase</fullName>
        <ecNumber evidence="5">3.1.3.89</ecNumber>
    </recommendedName>
</protein>
<dbReference type="PANTHER" id="PTHR11845">
    <property type="entry name" value="5'-DEOXYNUCLEOTIDASE HDDC2"/>
    <property type="match status" value="1"/>
</dbReference>
<proteinExistence type="predicted"/>
<gene>
    <name evidence="9" type="ORF">UU65_C0002G0046</name>
</gene>
<reference evidence="9 10" key="1">
    <citation type="journal article" date="2015" name="Nature">
        <title>rRNA introns, odd ribosomes, and small enigmatic genomes across a large radiation of phyla.</title>
        <authorList>
            <person name="Brown C.T."/>
            <person name="Hug L.A."/>
            <person name="Thomas B.C."/>
            <person name="Sharon I."/>
            <person name="Castelle C.J."/>
            <person name="Singh A."/>
            <person name="Wilkins M.J."/>
            <person name="Williams K.H."/>
            <person name="Banfield J.F."/>
        </authorList>
    </citation>
    <scope>NUCLEOTIDE SEQUENCE [LARGE SCALE GENOMIC DNA]</scope>
</reference>
<evidence type="ECO:0000256" key="7">
    <source>
        <dbReference type="ARBA" id="ARBA00022801"/>
    </source>
</evidence>
<sequence>MAYMDKNIDSIYDFIKLCTELKKIERAVDATPQRRENSAEHSWSVALNCWLLRNELEQEFDTQLDLEKIFKMALMHDLVEIKSGDISAWDHAGRLNKKELEDKAAQEIFSDLPTMLRKELSLLWEEYEKHESLESKITQGLDRLSGTLQRLVSNQGWSDVKANIESLDEMQLPRIGFSKTLTKLYAKLKKEALDKELIN</sequence>
<evidence type="ECO:0000256" key="4">
    <source>
        <dbReference type="ARBA" id="ARBA00011738"/>
    </source>
</evidence>
<dbReference type="EC" id="3.1.3.89" evidence="5"/>
<comment type="catalytic activity">
    <reaction evidence="1">
        <text>a 2'-deoxyribonucleoside 5'-phosphate + H2O = a 2'-deoxyribonucleoside + phosphate</text>
        <dbReference type="Rhea" id="RHEA:36167"/>
        <dbReference type="ChEBI" id="CHEBI:15377"/>
        <dbReference type="ChEBI" id="CHEBI:18274"/>
        <dbReference type="ChEBI" id="CHEBI:43474"/>
        <dbReference type="ChEBI" id="CHEBI:65317"/>
        <dbReference type="EC" id="3.1.3.89"/>
    </reaction>
</comment>
<dbReference type="SUPFAM" id="SSF109604">
    <property type="entry name" value="HD-domain/PDEase-like"/>
    <property type="match status" value="1"/>
</dbReference>
<accession>A0A0G0Z8B2</accession>
<evidence type="ECO:0000256" key="1">
    <source>
        <dbReference type="ARBA" id="ARBA00001638"/>
    </source>
</evidence>
<dbReference type="GO" id="GO:0002953">
    <property type="term" value="F:5'-deoxynucleotidase activity"/>
    <property type="evidence" value="ECO:0007669"/>
    <property type="project" value="UniProtKB-EC"/>
</dbReference>
<comment type="subunit">
    <text evidence="4">Homodimer.</text>
</comment>
<dbReference type="InterPro" id="IPR006674">
    <property type="entry name" value="HD_domain"/>
</dbReference>
<feature type="domain" description="HD/PDEase" evidence="8">
    <location>
        <begin position="34"/>
        <end position="156"/>
    </location>
</feature>
<comment type="cofactor">
    <cofactor evidence="3">
        <name>Co(2+)</name>
        <dbReference type="ChEBI" id="CHEBI:48828"/>
    </cofactor>
</comment>
<name>A0A0G0Z8B2_UNCC2</name>
<dbReference type="EMBL" id="LCBL01000002">
    <property type="protein sequence ID" value="KKS09268.1"/>
    <property type="molecule type" value="Genomic_DNA"/>
</dbReference>
<dbReference type="PANTHER" id="PTHR11845:SF13">
    <property type="entry name" value="5'-DEOXYNUCLEOTIDASE HDDC2"/>
    <property type="match status" value="1"/>
</dbReference>
<dbReference type="Gene3D" id="1.10.3210.10">
    <property type="entry name" value="Hypothetical protein af1432"/>
    <property type="match status" value="1"/>
</dbReference>
<keyword evidence="6" id="KW-0479">Metal-binding</keyword>
<evidence type="ECO:0000256" key="3">
    <source>
        <dbReference type="ARBA" id="ARBA00001941"/>
    </source>
</evidence>
<evidence type="ECO:0000256" key="2">
    <source>
        <dbReference type="ARBA" id="ARBA00001936"/>
    </source>
</evidence>
<comment type="cofactor">
    <cofactor evidence="2">
        <name>Mn(2+)</name>
        <dbReference type="ChEBI" id="CHEBI:29035"/>
    </cofactor>
</comment>
<evidence type="ECO:0000256" key="5">
    <source>
        <dbReference type="ARBA" id="ARBA00012964"/>
    </source>
</evidence>
<dbReference type="SMART" id="SM00471">
    <property type="entry name" value="HDc"/>
    <property type="match status" value="1"/>
</dbReference>
<comment type="caution">
    <text evidence="9">The sequence shown here is derived from an EMBL/GenBank/DDBJ whole genome shotgun (WGS) entry which is preliminary data.</text>
</comment>
<evidence type="ECO:0000256" key="6">
    <source>
        <dbReference type="ARBA" id="ARBA00022723"/>
    </source>
</evidence>
<evidence type="ECO:0000313" key="9">
    <source>
        <dbReference type="EMBL" id="KKS09268.1"/>
    </source>
</evidence>
<keyword evidence="7 9" id="KW-0378">Hydrolase</keyword>
<dbReference type="InterPro" id="IPR003607">
    <property type="entry name" value="HD/PDEase_dom"/>
</dbReference>
<dbReference type="GO" id="GO:0046872">
    <property type="term" value="F:metal ion binding"/>
    <property type="evidence" value="ECO:0007669"/>
    <property type="project" value="UniProtKB-KW"/>
</dbReference>
<evidence type="ECO:0000259" key="8">
    <source>
        <dbReference type="SMART" id="SM00471"/>
    </source>
</evidence>
<organism evidence="9 10">
    <name type="scientific">candidate division CPR2 bacterium GW2011_GWC1_41_48</name>
    <dbReference type="NCBI Taxonomy" id="1618344"/>
    <lineage>
        <taxon>Bacteria</taxon>
        <taxon>Bacteria division CPR2</taxon>
    </lineage>
</organism>
<dbReference type="InterPro" id="IPR039356">
    <property type="entry name" value="YfbR/HDDC2"/>
</dbReference>
<dbReference type="GO" id="GO:0005737">
    <property type="term" value="C:cytoplasm"/>
    <property type="evidence" value="ECO:0007669"/>
    <property type="project" value="TreeGrafter"/>
</dbReference>
<dbReference type="Proteomes" id="UP000033869">
    <property type="component" value="Unassembled WGS sequence"/>
</dbReference>